<protein>
    <recommendedName>
        <fullName evidence="3">HTH cro/C1-type domain-containing protein</fullName>
    </recommendedName>
</protein>
<dbReference type="Gene3D" id="1.10.260.40">
    <property type="entry name" value="lambda repressor-like DNA-binding domains"/>
    <property type="match status" value="1"/>
</dbReference>
<keyword evidence="1" id="KW-0238">DNA-binding</keyword>
<keyword evidence="2" id="KW-0175">Coiled coil</keyword>
<dbReference type="Proteomes" id="UP000034893">
    <property type="component" value="Unassembled WGS sequence"/>
</dbReference>
<evidence type="ECO:0000256" key="1">
    <source>
        <dbReference type="ARBA" id="ARBA00023125"/>
    </source>
</evidence>
<dbReference type="GO" id="GO:0003700">
    <property type="term" value="F:DNA-binding transcription factor activity"/>
    <property type="evidence" value="ECO:0007669"/>
    <property type="project" value="TreeGrafter"/>
</dbReference>
<dbReference type="PROSITE" id="PS50943">
    <property type="entry name" value="HTH_CROC1"/>
    <property type="match status" value="1"/>
</dbReference>
<dbReference type="EMBL" id="LBVP01000004">
    <property type="protein sequence ID" value="KKQ89980.1"/>
    <property type="molecule type" value="Genomic_DNA"/>
</dbReference>
<feature type="domain" description="HTH cro/C1-type" evidence="3">
    <location>
        <begin position="45"/>
        <end position="99"/>
    </location>
</feature>
<gene>
    <name evidence="4" type="ORF">UT12_C0004G0010</name>
</gene>
<name>A0A0G0LPS9_9BACT</name>
<sequence>MNRKIKQAVKRGELVDYTDLFASYSKKRQQEILKRARYLKAAMELKKLRKQLRISQNELARKMKVKREYITRIESGEQNITIETLNRIAEATGKEFEFHFK</sequence>
<dbReference type="InterPro" id="IPR010982">
    <property type="entry name" value="Lambda_DNA-bd_dom_sf"/>
</dbReference>
<dbReference type="GO" id="GO:0003677">
    <property type="term" value="F:DNA binding"/>
    <property type="evidence" value="ECO:0007669"/>
    <property type="project" value="UniProtKB-KW"/>
</dbReference>
<dbReference type="CDD" id="cd00093">
    <property type="entry name" value="HTH_XRE"/>
    <property type="match status" value="1"/>
</dbReference>
<dbReference type="AlphaFoldDB" id="A0A0G0LPS9"/>
<evidence type="ECO:0000313" key="5">
    <source>
        <dbReference type="Proteomes" id="UP000034893"/>
    </source>
</evidence>
<feature type="coiled-coil region" evidence="2">
    <location>
        <begin position="38"/>
        <end position="65"/>
    </location>
</feature>
<reference evidence="4 5" key="1">
    <citation type="journal article" date="2015" name="Nature">
        <title>rRNA introns, odd ribosomes, and small enigmatic genomes across a large radiation of phyla.</title>
        <authorList>
            <person name="Brown C.T."/>
            <person name="Hug L.A."/>
            <person name="Thomas B.C."/>
            <person name="Sharon I."/>
            <person name="Castelle C.J."/>
            <person name="Singh A."/>
            <person name="Wilkins M.J."/>
            <person name="Williams K.H."/>
            <person name="Banfield J.F."/>
        </authorList>
    </citation>
    <scope>NUCLEOTIDE SEQUENCE [LARGE SCALE GENOMIC DNA]</scope>
</reference>
<proteinExistence type="predicted"/>
<organism evidence="4 5">
    <name type="scientific">Candidatus Curtissbacteria bacterium GW2011_GWC2_38_9</name>
    <dbReference type="NCBI Taxonomy" id="1618414"/>
    <lineage>
        <taxon>Bacteria</taxon>
        <taxon>Candidatus Curtissiibacteriota</taxon>
    </lineage>
</organism>
<dbReference type="InterPro" id="IPR050807">
    <property type="entry name" value="TransReg_Diox_bact_type"/>
</dbReference>
<evidence type="ECO:0000313" key="4">
    <source>
        <dbReference type="EMBL" id="KKQ89980.1"/>
    </source>
</evidence>
<dbReference type="SMART" id="SM00530">
    <property type="entry name" value="HTH_XRE"/>
    <property type="match status" value="1"/>
</dbReference>
<evidence type="ECO:0000256" key="2">
    <source>
        <dbReference type="SAM" id="Coils"/>
    </source>
</evidence>
<dbReference type="Pfam" id="PF01381">
    <property type="entry name" value="HTH_3"/>
    <property type="match status" value="1"/>
</dbReference>
<comment type="caution">
    <text evidence="4">The sequence shown here is derived from an EMBL/GenBank/DDBJ whole genome shotgun (WGS) entry which is preliminary data.</text>
</comment>
<dbReference type="PANTHER" id="PTHR46797:SF1">
    <property type="entry name" value="METHYLPHOSPHONATE SYNTHASE"/>
    <property type="match status" value="1"/>
</dbReference>
<evidence type="ECO:0000259" key="3">
    <source>
        <dbReference type="PROSITE" id="PS50943"/>
    </source>
</evidence>
<dbReference type="GO" id="GO:0005829">
    <property type="term" value="C:cytosol"/>
    <property type="evidence" value="ECO:0007669"/>
    <property type="project" value="TreeGrafter"/>
</dbReference>
<dbReference type="SUPFAM" id="SSF47413">
    <property type="entry name" value="lambda repressor-like DNA-binding domains"/>
    <property type="match status" value="1"/>
</dbReference>
<dbReference type="PANTHER" id="PTHR46797">
    <property type="entry name" value="HTH-TYPE TRANSCRIPTIONAL REGULATOR"/>
    <property type="match status" value="1"/>
</dbReference>
<dbReference type="InterPro" id="IPR001387">
    <property type="entry name" value="Cro/C1-type_HTH"/>
</dbReference>
<accession>A0A0G0LPS9</accession>